<dbReference type="GO" id="GO:0006302">
    <property type="term" value="P:double-strand break repair"/>
    <property type="evidence" value="ECO:0007669"/>
    <property type="project" value="TreeGrafter"/>
</dbReference>
<gene>
    <name evidence="2" type="ORF">SAMN04488062_10427</name>
</gene>
<sequence length="749" mass="86365">MIEKIEIKKVASYNPIGIEITNLKKVNFIYGANGSGKTTISNFLHNASETKFENCSINWKNTQELKTLVYNKEFRERNFGKGKIGGVFTLGEATTEQIATINEKVEELKIIKADGVKKRETLNTQIQKKETLENNFKETSWTKIYKKYETVFKEAFTGSLQKESFKNKLLSEFSSNTKTLVTFDELTEKAKTIFGKVPQNIAPINAITFDRIIEIESDPIWKKIIVGKADVDIAKLIQKLNLNDWVNQGRNYIQEDNTCPFCQQETITDDFKKQLEDYFDKTYLSDLNTIKTLKEEYNSLMNNFVNELNNLETNQKVFPETKLNTDRFSAYLKTLISQNTANGEYLNNKTNEPSRSIELVSVKEQLALISELITNANEEIIKHNNIVANFTSEKISLTQSIWKYIIEEFRTDIVKFNADNNGLQTGNTALQGQLTAKLKEFSDLDIAIKNLSKNVTSIQPTINEINRLLKSYGFLSFKIEPSSEEGFYQIQREDGTIAEATLSEGEITFITFLYYLQLAKGGSLVENVNDERILVIDDPISSLDSNVLFVVSTLIKDIIKSIKSDKGNIRQIILLTHNVYFHKEVSFIDGRTKFCRQTNFWILRKNDKFTNIQSFIMENPIKSSYELLWQELKSENVKSSITVQNIMRRIIENYFKLLGKYGDDDLIQKFTTKEEQEICTSLISWINDGSHSINDDLFVELQDRTIENYKKVFKDIFQLTNHDGHYNMMMGISEPIQLEEEEISTVQYN</sequence>
<organism evidence="2 3">
    <name type="scientific">Flavobacterium omnivorum</name>
    <dbReference type="NCBI Taxonomy" id="178355"/>
    <lineage>
        <taxon>Bacteria</taxon>
        <taxon>Pseudomonadati</taxon>
        <taxon>Bacteroidota</taxon>
        <taxon>Flavobacteriia</taxon>
        <taxon>Flavobacteriales</taxon>
        <taxon>Flavobacteriaceae</taxon>
        <taxon>Flavobacterium</taxon>
    </lineage>
</organism>
<dbReference type="AlphaFoldDB" id="A0A1G7ZDQ7"/>
<dbReference type="STRING" id="178355.SAMN04488062_10427"/>
<dbReference type="Proteomes" id="UP000199274">
    <property type="component" value="Unassembled WGS sequence"/>
</dbReference>
<accession>A0A1G7ZDQ7</accession>
<dbReference type="Pfam" id="PF13166">
    <property type="entry name" value="AAA_13"/>
    <property type="match status" value="1"/>
</dbReference>
<dbReference type="InterPro" id="IPR027417">
    <property type="entry name" value="P-loop_NTPase"/>
</dbReference>
<dbReference type="Gene3D" id="3.40.50.300">
    <property type="entry name" value="P-loop containing nucleotide triphosphate hydrolases"/>
    <property type="match status" value="2"/>
</dbReference>
<name>A0A1G7ZDQ7_9FLAO</name>
<dbReference type="SUPFAM" id="SSF52540">
    <property type="entry name" value="P-loop containing nucleoside triphosphate hydrolases"/>
    <property type="match status" value="1"/>
</dbReference>
<dbReference type="PANTHER" id="PTHR32182:SF22">
    <property type="entry name" value="ATP-DEPENDENT ENDONUCLEASE, OLD FAMILY-RELATED"/>
    <property type="match status" value="1"/>
</dbReference>
<evidence type="ECO:0000313" key="3">
    <source>
        <dbReference type="Proteomes" id="UP000199274"/>
    </source>
</evidence>
<feature type="domain" description="Protein CR006 P-loop" evidence="1">
    <location>
        <begin position="10"/>
        <end position="718"/>
    </location>
</feature>
<dbReference type="GO" id="GO:0000731">
    <property type="term" value="P:DNA synthesis involved in DNA repair"/>
    <property type="evidence" value="ECO:0007669"/>
    <property type="project" value="TreeGrafter"/>
</dbReference>
<dbReference type="EMBL" id="FNDB01000004">
    <property type="protein sequence ID" value="SDH06828.1"/>
    <property type="molecule type" value="Genomic_DNA"/>
</dbReference>
<dbReference type="OrthoDB" id="9795565at2"/>
<protein>
    <submittedName>
        <fullName evidence="2">Wobble nucleotide-excising tRNase</fullName>
    </submittedName>
</protein>
<dbReference type="RefSeq" id="WP_091256147.1">
    <property type="nucleotide sequence ID" value="NZ_FNDB01000004.1"/>
</dbReference>
<reference evidence="3" key="1">
    <citation type="submission" date="2016-10" db="EMBL/GenBank/DDBJ databases">
        <authorList>
            <person name="Varghese N."/>
            <person name="Submissions S."/>
        </authorList>
    </citation>
    <scope>NUCLEOTIDE SEQUENCE [LARGE SCALE GENOMIC DNA]</scope>
    <source>
        <strain evidence="3">CGMCC 1.2747</strain>
    </source>
</reference>
<proteinExistence type="predicted"/>
<evidence type="ECO:0000259" key="1">
    <source>
        <dbReference type="Pfam" id="PF13166"/>
    </source>
</evidence>
<dbReference type="PANTHER" id="PTHR32182">
    <property type="entry name" value="DNA REPLICATION AND REPAIR PROTEIN RECF"/>
    <property type="match status" value="1"/>
</dbReference>
<dbReference type="InterPro" id="IPR026866">
    <property type="entry name" value="CR006_AAA"/>
</dbReference>
<keyword evidence="3" id="KW-1185">Reference proteome</keyword>
<evidence type="ECO:0000313" key="2">
    <source>
        <dbReference type="EMBL" id="SDH06828.1"/>
    </source>
</evidence>